<dbReference type="SUPFAM" id="SSF53098">
    <property type="entry name" value="Ribonuclease H-like"/>
    <property type="match status" value="1"/>
</dbReference>
<dbReference type="OrthoDB" id="425619at2759"/>
<evidence type="ECO:0008006" key="3">
    <source>
        <dbReference type="Google" id="ProtNLM"/>
    </source>
</evidence>
<keyword evidence="2" id="KW-1185">Reference proteome</keyword>
<reference evidence="1" key="1">
    <citation type="submission" date="2020-08" db="EMBL/GenBank/DDBJ databases">
        <title>Multicomponent nature underlies the extraordinary mechanical properties of spider dragline silk.</title>
        <authorList>
            <person name="Kono N."/>
            <person name="Nakamura H."/>
            <person name="Mori M."/>
            <person name="Yoshida Y."/>
            <person name="Ohtoshi R."/>
            <person name="Malay A.D."/>
            <person name="Moran D.A.P."/>
            <person name="Tomita M."/>
            <person name="Numata K."/>
            <person name="Arakawa K."/>
        </authorList>
    </citation>
    <scope>NUCLEOTIDE SEQUENCE</scope>
</reference>
<name>A0A8X7CAX6_9ARAC</name>
<organism evidence="1 2">
    <name type="scientific">Trichonephila inaurata madagascariensis</name>
    <dbReference type="NCBI Taxonomy" id="2747483"/>
    <lineage>
        <taxon>Eukaryota</taxon>
        <taxon>Metazoa</taxon>
        <taxon>Ecdysozoa</taxon>
        <taxon>Arthropoda</taxon>
        <taxon>Chelicerata</taxon>
        <taxon>Arachnida</taxon>
        <taxon>Araneae</taxon>
        <taxon>Araneomorphae</taxon>
        <taxon>Entelegynae</taxon>
        <taxon>Araneoidea</taxon>
        <taxon>Nephilidae</taxon>
        <taxon>Trichonephila</taxon>
        <taxon>Trichonephila inaurata</taxon>
    </lineage>
</organism>
<sequence>MPYHPKGNGLIERWNQTLKNMLHHIIREEGKSWQGIYRFYYGLIGKFHKCIYWYTTFSINIWKKSVVYIEVSLEWEHVVTSEYEGISRELFEKVKRKVRSSNPQGKVNK</sequence>
<gene>
    <name evidence="1" type="ORF">TNIN_94321</name>
</gene>
<accession>A0A8X7CAX6</accession>
<dbReference type="EMBL" id="BMAV01011943">
    <property type="protein sequence ID" value="GFY58174.1"/>
    <property type="molecule type" value="Genomic_DNA"/>
</dbReference>
<dbReference type="AlphaFoldDB" id="A0A8X7CAX6"/>
<protein>
    <recommendedName>
        <fullName evidence="3">Integrase catalytic domain-containing protein</fullName>
    </recommendedName>
</protein>
<dbReference type="Gene3D" id="3.30.420.10">
    <property type="entry name" value="Ribonuclease H-like superfamily/Ribonuclease H"/>
    <property type="match status" value="1"/>
</dbReference>
<comment type="caution">
    <text evidence="1">The sequence shown here is derived from an EMBL/GenBank/DDBJ whole genome shotgun (WGS) entry which is preliminary data.</text>
</comment>
<dbReference type="Proteomes" id="UP000886998">
    <property type="component" value="Unassembled WGS sequence"/>
</dbReference>
<evidence type="ECO:0000313" key="2">
    <source>
        <dbReference type="Proteomes" id="UP000886998"/>
    </source>
</evidence>
<dbReference type="InterPro" id="IPR012337">
    <property type="entry name" value="RNaseH-like_sf"/>
</dbReference>
<evidence type="ECO:0000313" key="1">
    <source>
        <dbReference type="EMBL" id="GFY58174.1"/>
    </source>
</evidence>
<dbReference type="GO" id="GO:0003676">
    <property type="term" value="F:nucleic acid binding"/>
    <property type="evidence" value="ECO:0007669"/>
    <property type="project" value="InterPro"/>
</dbReference>
<proteinExistence type="predicted"/>
<dbReference type="InterPro" id="IPR036397">
    <property type="entry name" value="RNaseH_sf"/>
</dbReference>